<name>A0A8B0SWH6_KLEPN</name>
<evidence type="ECO:0000313" key="1">
    <source>
        <dbReference type="EMBL" id="QTX14137.1"/>
    </source>
</evidence>
<dbReference type="EMBL" id="MN956836">
    <property type="protein sequence ID" value="QTX14137.1"/>
    <property type="molecule type" value="Genomic_DNA"/>
</dbReference>
<reference evidence="1" key="1">
    <citation type="submission" date="2020-01" db="EMBL/GenBank/DDBJ databases">
        <authorList>
            <person name="Qin S."/>
        </authorList>
    </citation>
    <scope>NUCLEOTIDE SEQUENCE</scope>
    <source>
        <strain evidence="1">CVir17-16-YZ6g</strain>
        <plasmid evidence="1">p17-15-vir-like</plasmid>
    </source>
</reference>
<proteinExistence type="predicted"/>
<dbReference type="AlphaFoldDB" id="A0A8B0SWH6"/>
<sequence length="45" mass="5471">MARGHVIDATTELCRLFFYRWRGVRKRLVFFWARGLIWIRISKSG</sequence>
<geneLocation type="plasmid" evidence="1">
    <name>p17-15-vir-like</name>
</geneLocation>
<keyword evidence="1" id="KW-0614">Plasmid</keyword>
<protein>
    <submittedName>
        <fullName evidence="1">Uncharacterized protein</fullName>
    </submittedName>
</protein>
<organism evidence="1">
    <name type="scientific">Klebsiella pneumoniae</name>
    <dbReference type="NCBI Taxonomy" id="573"/>
    <lineage>
        <taxon>Bacteria</taxon>
        <taxon>Pseudomonadati</taxon>
        <taxon>Pseudomonadota</taxon>
        <taxon>Gammaproteobacteria</taxon>
        <taxon>Enterobacterales</taxon>
        <taxon>Enterobacteriaceae</taxon>
        <taxon>Klebsiella/Raoultella group</taxon>
        <taxon>Klebsiella</taxon>
        <taxon>Klebsiella pneumoniae complex</taxon>
    </lineage>
</organism>
<accession>A0A8B0SWH6</accession>